<evidence type="ECO:0000256" key="2">
    <source>
        <dbReference type="ARBA" id="ARBA00022692"/>
    </source>
</evidence>
<dbReference type="SUPFAM" id="SSF103481">
    <property type="entry name" value="Multidrug resistance efflux transporter EmrE"/>
    <property type="match status" value="2"/>
</dbReference>
<reference evidence="7 8" key="1">
    <citation type="submission" date="2022-09" db="EMBL/GenBank/DDBJ databases">
        <title>New species of Phenylobacterium.</title>
        <authorList>
            <person name="Mieszkin S."/>
        </authorList>
    </citation>
    <scope>NUCLEOTIDE SEQUENCE [LARGE SCALE GENOMIC DNA]</scope>
    <source>
        <strain evidence="7 8">HK31-G</strain>
    </source>
</reference>
<keyword evidence="3 5" id="KW-1133">Transmembrane helix</keyword>
<dbReference type="PANTHER" id="PTHR32322">
    <property type="entry name" value="INNER MEMBRANE TRANSPORTER"/>
    <property type="match status" value="1"/>
</dbReference>
<evidence type="ECO:0000256" key="4">
    <source>
        <dbReference type="ARBA" id="ARBA00023136"/>
    </source>
</evidence>
<feature type="transmembrane region" description="Helical" evidence="5">
    <location>
        <begin position="12"/>
        <end position="32"/>
    </location>
</feature>
<sequence length="298" mass="32080">MTSNALTWRAALLALAVVAVWGTNFVVIKVALGDLPPLLFATLRFTFALLPAVFFLRKPDVPWRNLAAYGVLIGLGQFGMLYIAMQHDISPGLASLVVQVQVFFTIGLSMWLTRERVKRFQVAALVLATAGLAIILLHTDGSTTPLGLGLVLIAAASWAGGNMVQRATPGVNSLAYVVWASLFSIPPLLILSLVFEGPERMLLGVQNADLATWGAVLWQSVGNTLFGYAAWGWLLARYPAATISPLAFFVPVFGMAASAVLLNEPMQDWKLTAAGLVLGGLALNMFWPMLRRRATQAS</sequence>
<evidence type="ECO:0000259" key="6">
    <source>
        <dbReference type="Pfam" id="PF00892"/>
    </source>
</evidence>
<dbReference type="InterPro" id="IPR050638">
    <property type="entry name" value="AA-Vitamin_Transporters"/>
</dbReference>
<dbReference type="InterPro" id="IPR037185">
    <property type="entry name" value="EmrE-like"/>
</dbReference>
<dbReference type="Proteomes" id="UP001598130">
    <property type="component" value="Unassembled WGS sequence"/>
</dbReference>
<proteinExistence type="predicted"/>
<accession>A0ABW6CGZ4</accession>
<dbReference type="Pfam" id="PF00892">
    <property type="entry name" value="EamA"/>
    <property type="match status" value="2"/>
</dbReference>
<evidence type="ECO:0000256" key="1">
    <source>
        <dbReference type="ARBA" id="ARBA00004141"/>
    </source>
</evidence>
<evidence type="ECO:0000313" key="8">
    <source>
        <dbReference type="Proteomes" id="UP001598130"/>
    </source>
</evidence>
<feature type="transmembrane region" description="Helical" evidence="5">
    <location>
        <begin position="38"/>
        <end position="56"/>
    </location>
</feature>
<feature type="transmembrane region" description="Helical" evidence="5">
    <location>
        <begin position="243"/>
        <end position="263"/>
    </location>
</feature>
<feature type="transmembrane region" description="Helical" evidence="5">
    <location>
        <begin position="120"/>
        <end position="139"/>
    </location>
</feature>
<feature type="transmembrane region" description="Helical" evidence="5">
    <location>
        <begin position="215"/>
        <end position="236"/>
    </location>
</feature>
<feature type="domain" description="EamA" evidence="6">
    <location>
        <begin position="9"/>
        <end position="136"/>
    </location>
</feature>
<dbReference type="RefSeq" id="WP_377366515.1">
    <property type="nucleotide sequence ID" value="NZ_JAOTJD010000001.1"/>
</dbReference>
<gene>
    <name evidence="7" type="ORF">OCL97_00015</name>
</gene>
<feature type="domain" description="EamA" evidence="6">
    <location>
        <begin position="146"/>
        <end position="285"/>
    </location>
</feature>
<evidence type="ECO:0000313" key="7">
    <source>
        <dbReference type="EMBL" id="MFD3262344.1"/>
    </source>
</evidence>
<evidence type="ECO:0000256" key="3">
    <source>
        <dbReference type="ARBA" id="ARBA00022989"/>
    </source>
</evidence>
<keyword evidence="8" id="KW-1185">Reference proteome</keyword>
<dbReference type="PANTHER" id="PTHR32322:SF9">
    <property type="entry name" value="AMINO-ACID METABOLITE EFFLUX PUMP-RELATED"/>
    <property type="match status" value="1"/>
</dbReference>
<feature type="transmembrane region" description="Helical" evidence="5">
    <location>
        <begin position="68"/>
        <end position="85"/>
    </location>
</feature>
<dbReference type="InterPro" id="IPR000620">
    <property type="entry name" value="EamA_dom"/>
</dbReference>
<evidence type="ECO:0000256" key="5">
    <source>
        <dbReference type="SAM" id="Phobius"/>
    </source>
</evidence>
<feature type="transmembrane region" description="Helical" evidence="5">
    <location>
        <begin position="269"/>
        <end position="290"/>
    </location>
</feature>
<keyword evidence="4 5" id="KW-0472">Membrane</keyword>
<name>A0ABW6CGZ4_9CAUL</name>
<organism evidence="7 8">
    <name type="scientific">Phenylobacterium ferrooxidans</name>
    <dbReference type="NCBI Taxonomy" id="2982689"/>
    <lineage>
        <taxon>Bacteria</taxon>
        <taxon>Pseudomonadati</taxon>
        <taxon>Pseudomonadota</taxon>
        <taxon>Alphaproteobacteria</taxon>
        <taxon>Caulobacterales</taxon>
        <taxon>Caulobacteraceae</taxon>
        <taxon>Phenylobacterium</taxon>
    </lineage>
</organism>
<keyword evidence="2 5" id="KW-0812">Transmembrane</keyword>
<dbReference type="EMBL" id="JAOTJD010000001">
    <property type="protein sequence ID" value="MFD3262344.1"/>
    <property type="molecule type" value="Genomic_DNA"/>
</dbReference>
<feature type="transmembrane region" description="Helical" evidence="5">
    <location>
        <begin position="176"/>
        <end position="195"/>
    </location>
</feature>
<feature type="transmembrane region" description="Helical" evidence="5">
    <location>
        <begin position="91"/>
        <end position="113"/>
    </location>
</feature>
<feature type="transmembrane region" description="Helical" evidence="5">
    <location>
        <begin position="145"/>
        <end position="164"/>
    </location>
</feature>
<comment type="caution">
    <text evidence="7">The sequence shown here is derived from an EMBL/GenBank/DDBJ whole genome shotgun (WGS) entry which is preliminary data.</text>
</comment>
<comment type="subcellular location">
    <subcellularLocation>
        <location evidence="1">Membrane</location>
        <topology evidence="1">Multi-pass membrane protein</topology>
    </subcellularLocation>
</comment>
<protein>
    <submittedName>
        <fullName evidence="7">EamA family transporter</fullName>
    </submittedName>
</protein>